<dbReference type="InterPro" id="IPR027806">
    <property type="entry name" value="HARBI1_dom"/>
</dbReference>
<dbReference type="PRINTS" id="PR02086">
    <property type="entry name" value="PUTNUCHARBI1"/>
</dbReference>
<dbReference type="PANTHER" id="PTHR22930:SF85">
    <property type="entry name" value="GH03217P-RELATED"/>
    <property type="match status" value="1"/>
</dbReference>
<evidence type="ECO:0000256" key="11">
    <source>
        <dbReference type="ARBA" id="ARBA00030126"/>
    </source>
</evidence>
<comment type="caution">
    <text evidence="14">The sequence shown here is derived from an EMBL/GenBank/DDBJ whole genome shotgun (WGS) entry which is preliminary data.</text>
</comment>
<evidence type="ECO:0000256" key="6">
    <source>
        <dbReference type="ARBA" id="ARBA00022490"/>
    </source>
</evidence>
<proteinExistence type="inferred from homology"/>
<dbReference type="InterPro" id="IPR026103">
    <property type="entry name" value="HARBI1_animal"/>
</dbReference>
<gene>
    <name evidence="14" type="ORF">PARMNEM_LOCUS22501</name>
</gene>
<keyword evidence="7" id="KW-0540">Nuclease</keyword>
<evidence type="ECO:0000256" key="2">
    <source>
        <dbReference type="ARBA" id="ARBA00004123"/>
    </source>
</evidence>
<comment type="cofactor">
    <cofactor evidence="1">
        <name>a divalent metal cation</name>
        <dbReference type="ChEBI" id="CHEBI:60240"/>
    </cofactor>
</comment>
<evidence type="ECO:0000256" key="1">
    <source>
        <dbReference type="ARBA" id="ARBA00001968"/>
    </source>
</evidence>
<evidence type="ECO:0000256" key="10">
    <source>
        <dbReference type="ARBA" id="ARBA00023242"/>
    </source>
</evidence>
<feature type="domain" description="DDE Tnp4" evidence="13">
    <location>
        <begin position="225"/>
        <end position="375"/>
    </location>
</feature>
<evidence type="ECO:0000259" key="13">
    <source>
        <dbReference type="Pfam" id="PF13359"/>
    </source>
</evidence>
<keyword evidence="15" id="KW-1185">Reference proteome</keyword>
<evidence type="ECO:0000256" key="4">
    <source>
        <dbReference type="ARBA" id="ARBA00006958"/>
    </source>
</evidence>
<evidence type="ECO:0000256" key="9">
    <source>
        <dbReference type="ARBA" id="ARBA00022801"/>
    </source>
</evidence>
<comment type="similarity">
    <text evidence="4">Belongs to the HARBI1 family.</text>
</comment>
<keyword evidence="10" id="KW-0539">Nucleus</keyword>
<evidence type="ECO:0000256" key="3">
    <source>
        <dbReference type="ARBA" id="ARBA00004496"/>
    </source>
</evidence>
<evidence type="ECO:0000256" key="12">
    <source>
        <dbReference type="ARBA" id="ARBA00045850"/>
    </source>
</evidence>
<reference evidence="14 15" key="1">
    <citation type="submission" date="2023-11" db="EMBL/GenBank/DDBJ databases">
        <authorList>
            <person name="Hedman E."/>
            <person name="Englund M."/>
            <person name="Stromberg M."/>
            <person name="Nyberg Akerstrom W."/>
            <person name="Nylinder S."/>
            <person name="Jareborg N."/>
            <person name="Kallberg Y."/>
            <person name="Kronander E."/>
        </authorList>
    </citation>
    <scope>NUCLEOTIDE SEQUENCE [LARGE SCALE GENOMIC DNA]</scope>
</reference>
<sequence>MLGVSLRDKLRNEDIRSRTRVTDIAQRISKLKWQWAGHIARRTDNRWGRKVLEWQPRTGRRSVGRPPTRWSDDLVRHAGSRWMQHEGRLSTATTEDNNSVVRRKIETAKRVIYQQIRTSLDIVIYLLEKIEHILEFPDNRNNSIPPINQLLIALRYYATGNHLLAVADMGGTSLATSSRIVKRVSQAIVSLRREFIIFPDTNRDQDRVKIDFYDIARFPNVLGCIDCTHVKIQSPGGDDAELFRNRKGYMSINVQTIASAKLLVQDVVARWPGSTHDSAIYQNSYIYRKFERGEYGDSHLLGDSGYPLKPHLLTPYLNPTTSGERKYNEAHIRTRNVVERQYGVLKRRFPVLAVGIRLALNNAINVIIACCILHNICILRNEQQPVNNDDVPNLEELIARGQINNMAFSDRPSLSYGFRRNQITQYFDNL</sequence>
<evidence type="ECO:0000256" key="7">
    <source>
        <dbReference type="ARBA" id="ARBA00022722"/>
    </source>
</evidence>
<evidence type="ECO:0000256" key="8">
    <source>
        <dbReference type="ARBA" id="ARBA00022723"/>
    </source>
</evidence>
<comment type="function">
    <text evidence="12">Transposase-derived protein that may have nuclease activity. Does not have transposase activity.</text>
</comment>
<keyword evidence="8" id="KW-0479">Metal-binding</keyword>
<dbReference type="EMBL" id="CAVLGL010000159">
    <property type="protein sequence ID" value="CAK1604259.1"/>
    <property type="molecule type" value="Genomic_DNA"/>
</dbReference>
<keyword evidence="6" id="KW-0963">Cytoplasm</keyword>
<organism evidence="14 15">
    <name type="scientific">Parnassius mnemosyne</name>
    <name type="common">clouded apollo</name>
    <dbReference type="NCBI Taxonomy" id="213953"/>
    <lineage>
        <taxon>Eukaryota</taxon>
        <taxon>Metazoa</taxon>
        <taxon>Ecdysozoa</taxon>
        <taxon>Arthropoda</taxon>
        <taxon>Hexapoda</taxon>
        <taxon>Insecta</taxon>
        <taxon>Pterygota</taxon>
        <taxon>Neoptera</taxon>
        <taxon>Endopterygota</taxon>
        <taxon>Lepidoptera</taxon>
        <taxon>Glossata</taxon>
        <taxon>Ditrysia</taxon>
        <taxon>Papilionoidea</taxon>
        <taxon>Papilionidae</taxon>
        <taxon>Parnassiinae</taxon>
        <taxon>Parnassini</taxon>
        <taxon>Parnassius</taxon>
        <taxon>Driopa</taxon>
    </lineage>
</organism>
<dbReference type="PANTHER" id="PTHR22930">
    <property type="match status" value="1"/>
</dbReference>
<comment type="subcellular location">
    <subcellularLocation>
        <location evidence="3">Cytoplasm</location>
    </subcellularLocation>
    <subcellularLocation>
        <location evidence="2">Nucleus</location>
    </subcellularLocation>
</comment>
<dbReference type="InterPro" id="IPR045249">
    <property type="entry name" value="HARBI1-like"/>
</dbReference>
<accession>A0AAV1MAT8</accession>
<evidence type="ECO:0000313" key="14">
    <source>
        <dbReference type="EMBL" id="CAK1604259.1"/>
    </source>
</evidence>
<name>A0AAV1MAT8_9NEOP</name>
<keyword evidence="9" id="KW-0378">Hydrolase</keyword>
<dbReference type="Pfam" id="PF13359">
    <property type="entry name" value="DDE_Tnp_4"/>
    <property type="match status" value="1"/>
</dbReference>
<dbReference type="AlphaFoldDB" id="A0AAV1MAT8"/>
<evidence type="ECO:0000256" key="5">
    <source>
        <dbReference type="ARBA" id="ARBA00015519"/>
    </source>
</evidence>
<dbReference type="GO" id="GO:0016787">
    <property type="term" value="F:hydrolase activity"/>
    <property type="evidence" value="ECO:0007669"/>
    <property type="project" value="UniProtKB-KW"/>
</dbReference>
<dbReference type="Proteomes" id="UP001314205">
    <property type="component" value="Unassembled WGS sequence"/>
</dbReference>
<dbReference type="GO" id="GO:0005737">
    <property type="term" value="C:cytoplasm"/>
    <property type="evidence" value="ECO:0007669"/>
    <property type="project" value="UniProtKB-SubCell"/>
</dbReference>
<protein>
    <recommendedName>
        <fullName evidence="5">Putative nuclease HARBI1</fullName>
    </recommendedName>
    <alternativeName>
        <fullName evidence="11">Harbinger transposase-derived nuclease</fullName>
    </alternativeName>
</protein>
<dbReference type="GO" id="GO:0046872">
    <property type="term" value="F:metal ion binding"/>
    <property type="evidence" value="ECO:0007669"/>
    <property type="project" value="UniProtKB-KW"/>
</dbReference>
<dbReference type="GO" id="GO:0005634">
    <property type="term" value="C:nucleus"/>
    <property type="evidence" value="ECO:0007669"/>
    <property type="project" value="UniProtKB-SubCell"/>
</dbReference>
<evidence type="ECO:0000313" key="15">
    <source>
        <dbReference type="Proteomes" id="UP001314205"/>
    </source>
</evidence>
<dbReference type="GO" id="GO:0004518">
    <property type="term" value="F:nuclease activity"/>
    <property type="evidence" value="ECO:0007669"/>
    <property type="project" value="UniProtKB-KW"/>
</dbReference>